<dbReference type="Proteomes" id="UP000645966">
    <property type="component" value="Unassembled WGS sequence"/>
</dbReference>
<dbReference type="PANTHER" id="PTHR47505">
    <property type="entry name" value="DNA UTILIZATION PROTEIN YHGH"/>
    <property type="match status" value="1"/>
</dbReference>
<gene>
    <name evidence="1" type="ORF">JDV75_07415</name>
</gene>
<dbReference type="AlphaFoldDB" id="A0A934I3S0"/>
<keyword evidence="2" id="KW-1185">Reference proteome</keyword>
<dbReference type="Gene3D" id="3.40.50.2020">
    <property type="match status" value="1"/>
</dbReference>
<name>A0A934I3S0_9CORY</name>
<evidence type="ECO:0000313" key="2">
    <source>
        <dbReference type="Proteomes" id="UP000645966"/>
    </source>
</evidence>
<evidence type="ECO:0000313" key="1">
    <source>
        <dbReference type="EMBL" id="MBI8989591.1"/>
    </source>
</evidence>
<accession>A0A934I3S0</accession>
<dbReference type="InterPro" id="IPR051910">
    <property type="entry name" value="ComF/GntX_DNA_util-trans"/>
</dbReference>
<dbReference type="InterPro" id="IPR029057">
    <property type="entry name" value="PRTase-like"/>
</dbReference>
<proteinExistence type="predicted"/>
<protein>
    <submittedName>
        <fullName evidence="1">ComF family protein</fullName>
    </submittedName>
</protein>
<dbReference type="EMBL" id="JAEIOS010000012">
    <property type="protein sequence ID" value="MBI8989591.1"/>
    <property type="molecule type" value="Genomic_DNA"/>
</dbReference>
<organism evidence="1 2">
    <name type="scientific">Corynebacterium meridianum</name>
    <dbReference type="NCBI Taxonomy" id="2765363"/>
    <lineage>
        <taxon>Bacteria</taxon>
        <taxon>Bacillati</taxon>
        <taxon>Actinomycetota</taxon>
        <taxon>Actinomycetes</taxon>
        <taxon>Mycobacteriales</taxon>
        <taxon>Corynebacteriaceae</taxon>
        <taxon>Corynebacterium</taxon>
    </lineage>
</organism>
<sequence length="206" mass="21714">MFELLLPRRCVGCGAAGVTLCELCRCAWRSPPFRVYPRVDPRVPVFALGPWGGVHRATVIGLKERGRRDAIPEIGAVLGSAIRYLAARGDLSMDPGTVLSPAPTRRRSARLRGGDTVAAVCRESGFEVVPLVYLAPSTRDSAGLDAASRRSNLVGAVRRINRVGRSVDRVVLVDDVVTTGATAGVTVECLAVAGIQVTGVVVLTAA</sequence>
<reference evidence="1" key="1">
    <citation type="submission" date="2020-12" db="EMBL/GenBank/DDBJ databases">
        <title>Genome public.</title>
        <authorList>
            <person name="Sun Q."/>
        </authorList>
    </citation>
    <scope>NUCLEOTIDE SEQUENCE</scope>
    <source>
        <strain evidence="1">CCM 8863</strain>
    </source>
</reference>
<comment type="caution">
    <text evidence="1">The sequence shown here is derived from an EMBL/GenBank/DDBJ whole genome shotgun (WGS) entry which is preliminary data.</text>
</comment>
<dbReference type="PANTHER" id="PTHR47505:SF1">
    <property type="entry name" value="DNA UTILIZATION PROTEIN YHGH"/>
    <property type="match status" value="1"/>
</dbReference>
<dbReference type="SUPFAM" id="SSF53271">
    <property type="entry name" value="PRTase-like"/>
    <property type="match status" value="1"/>
</dbReference>